<dbReference type="OrthoDB" id="9809646at2"/>
<keyword evidence="3" id="KW-0813">Transport</keyword>
<dbReference type="InterPro" id="IPR002524">
    <property type="entry name" value="Cation_efflux"/>
</dbReference>
<dbReference type="NCBIfam" id="TIGR01297">
    <property type="entry name" value="CDF"/>
    <property type="match status" value="1"/>
</dbReference>
<evidence type="ECO:0000259" key="11">
    <source>
        <dbReference type="Pfam" id="PF16916"/>
    </source>
</evidence>
<evidence type="ECO:0000256" key="9">
    <source>
        <dbReference type="SAM" id="Phobius"/>
    </source>
</evidence>
<dbReference type="GO" id="GO:0005385">
    <property type="term" value="F:zinc ion transmembrane transporter activity"/>
    <property type="evidence" value="ECO:0007669"/>
    <property type="project" value="TreeGrafter"/>
</dbReference>
<evidence type="ECO:0000313" key="13">
    <source>
        <dbReference type="Proteomes" id="UP000218023"/>
    </source>
</evidence>
<evidence type="ECO:0000256" key="5">
    <source>
        <dbReference type="ARBA" id="ARBA00022906"/>
    </source>
</evidence>
<dbReference type="PANTHER" id="PTHR11562">
    <property type="entry name" value="CATION EFFLUX PROTEIN/ ZINC TRANSPORTER"/>
    <property type="match status" value="1"/>
</dbReference>
<dbReference type="EMBL" id="NSJZ01000002">
    <property type="protein sequence ID" value="PAU98202.1"/>
    <property type="molecule type" value="Genomic_DNA"/>
</dbReference>
<dbReference type="SUPFAM" id="SSF161111">
    <property type="entry name" value="Cation efflux protein transmembrane domain-like"/>
    <property type="match status" value="1"/>
</dbReference>
<evidence type="ECO:0000259" key="10">
    <source>
        <dbReference type="Pfam" id="PF01545"/>
    </source>
</evidence>
<dbReference type="InterPro" id="IPR036837">
    <property type="entry name" value="Cation_efflux_CTD_sf"/>
</dbReference>
<comment type="similarity">
    <text evidence="2">Belongs to the cation diffusion facilitator (CDF) transporter (TC 2.A.4) family. SLC30A subfamily.</text>
</comment>
<dbReference type="Pfam" id="PF16916">
    <property type="entry name" value="ZT_dimer"/>
    <property type="match status" value="1"/>
</dbReference>
<protein>
    <submittedName>
        <fullName evidence="12">Cation transporter</fullName>
    </submittedName>
</protein>
<feature type="transmembrane region" description="Helical" evidence="9">
    <location>
        <begin position="160"/>
        <end position="182"/>
    </location>
</feature>
<comment type="caution">
    <text evidence="12">The sequence shown here is derived from an EMBL/GenBank/DDBJ whole genome shotgun (WGS) entry which is preliminary data.</text>
</comment>
<evidence type="ECO:0000256" key="1">
    <source>
        <dbReference type="ARBA" id="ARBA00004141"/>
    </source>
</evidence>
<keyword evidence="7" id="KW-0406">Ion transport</keyword>
<feature type="transmembrane region" description="Helical" evidence="9">
    <location>
        <begin position="93"/>
        <end position="112"/>
    </location>
</feature>
<evidence type="ECO:0000313" key="12">
    <source>
        <dbReference type="EMBL" id="PAU98202.1"/>
    </source>
</evidence>
<dbReference type="InterPro" id="IPR027470">
    <property type="entry name" value="Cation_efflux_CTD"/>
</dbReference>
<evidence type="ECO:0000256" key="4">
    <source>
        <dbReference type="ARBA" id="ARBA00022692"/>
    </source>
</evidence>
<feature type="transmembrane region" description="Helical" evidence="9">
    <location>
        <begin position="188"/>
        <end position="205"/>
    </location>
</feature>
<feature type="domain" description="Cation efflux protein transmembrane" evidence="10">
    <location>
        <begin position="27"/>
        <end position="202"/>
    </location>
</feature>
<dbReference type="InterPro" id="IPR027469">
    <property type="entry name" value="Cation_efflux_TMD_sf"/>
</dbReference>
<feature type="domain" description="Cation efflux protein cytoplasmic" evidence="11">
    <location>
        <begin position="228"/>
        <end position="293"/>
    </location>
</feature>
<feature type="transmembrane region" description="Helical" evidence="9">
    <location>
        <begin position="124"/>
        <end position="148"/>
    </location>
</feature>
<evidence type="ECO:0000256" key="3">
    <source>
        <dbReference type="ARBA" id="ARBA00022448"/>
    </source>
</evidence>
<dbReference type="InterPro" id="IPR058533">
    <property type="entry name" value="Cation_efflux_TM"/>
</dbReference>
<keyword evidence="13" id="KW-1185">Reference proteome</keyword>
<feature type="transmembrane region" description="Helical" evidence="9">
    <location>
        <begin position="25"/>
        <end position="46"/>
    </location>
</feature>
<dbReference type="InterPro" id="IPR050681">
    <property type="entry name" value="CDF/SLC30A"/>
</dbReference>
<dbReference type="Gene3D" id="1.20.1510.10">
    <property type="entry name" value="Cation efflux protein transmembrane domain"/>
    <property type="match status" value="1"/>
</dbReference>
<dbReference type="Proteomes" id="UP000218023">
    <property type="component" value="Unassembled WGS sequence"/>
</dbReference>
<gene>
    <name evidence="12" type="ORF">CK240_03155</name>
</gene>
<proteinExistence type="inferred from homology"/>
<keyword evidence="4 9" id="KW-0812">Transmembrane</keyword>
<dbReference type="AlphaFoldDB" id="A0A2A2GN99"/>
<dbReference type="RefSeq" id="WP_095638887.1">
    <property type="nucleotide sequence ID" value="NZ_NSJZ01000002.1"/>
</dbReference>
<keyword evidence="6 9" id="KW-1133">Transmembrane helix</keyword>
<keyword evidence="5" id="KW-0864">Zinc transport</keyword>
<keyword evidence="8 9" id="KW-0472">Membrane</keyword>
<dbReference type="PANTHER" id="PTHR11562:SF17">
    <property type="entry name" value="RE54080P-RELATED"/>
    <property type="match status" value="1"/>
</dbReference>
<name>A0A2A2GN99_9RHOB</name>
<evidence type="ECO:0000256" key="2">
    <source>
        <dbReference type="ARBA" id="ARBA00008873"/>
    </source>
</evidence>
<reference evidence="12 13" key="1">
    <citation type="submission" date="2017-09" db="EMBL/GenBank/DDBJ databases">
        <title>Paracoccus alkalisoli sp. nov., isolated from saline alkaline soil.</title>
        <authorList>
            <person name="Dong X."/>
            <person name="Zhang G."/>
        </authorList>
    </citation>
    <scope>NUCLEOTIDE SEQUENCE [LARGE SCALE GENOMIC DNA]</scope>
    <source>
        <strain evidence="12 13">WN007</strain>
    </source>
</reference>
<organism evidence="12 13">
    <name type="scientific">Paracoccus salipaludis</name>
    <dbReference type="NCBI Taxonomy" id="2032623"/>
    <lineage>
        <taxon>Bacteria</taxon>
        <taxon>Pseudomonadati</taxon>
        <taxon>Pseudomonadota</taxon>
        <taxon>Alphaproteobacteria</taxon>
        <taxon>Rhodobacterales</taxon>
        <taxon>Paracoccaceae</taxon>
        <taxon>Paracoccus</taxon>
    </lineage>
</organism>
<dbReference type="GO" id="GO:0005886">
    <property type="term" value="C:plasma membrane"/>
    <property type="evidence" value="ECO:0007669"/>
    <property type="project" value="TreeGrafter"/>
</dbReference>
<comment type="subcellular location">
    <subcellularLocation>
        <location evidence="1">Membrane</location>
        <topology evidence="1">Multi-pass membrane protein</topology>
    </subcellularLocation>
</comment>
<accession>A0A2A2GN99</accession>
<keyword evidence="5" id="KW-0862">Zinc</keyword>
<sequence length="311" mass="32355">MPHDHSHGHHAGHAHSHGEGLGDRALLWAVVINLGLTAAQVIGGLAADSTALVADGVHNLSDALALVLAFGARKLAARAASPAMSFGWGRAEIVAAFVNYLALIAVSVWLVIEALGRLADPPQVAGGLVMALAGLALVIDLGTAWLTARLAKESVNIRAAYLHNLADAGVSVAVLAGGALILAFGWRIADPILTILISAVILWHIKGDIGPILRMLMLGAPAHVDDAGLRSAVSAVPGVEDLHHLHLWQIDERRLSAEMHLVVAEGADPHATRLAVKSVLRDHGITHSTIETESPLSGCADELAGHAHAHH</sequence>
<evidence type="ECO:0000256" key="8">
    <source>
        <dbReference type="ARBA" id="ARBA00023136"/>
    </source>
</evidence>
<evidence type="ECO:0000256" key="6">
    <source>
        <dbReference type="ARBA" id="ARBA00022989"/>
    </source>
</evidence>
<dbReference type="SUPFAM" id="SSF160240">
    <property type="entry name" value="Cation efflux protein cytoplasmic domain-like"/>
    <property type="match status" value="1"/>
</dbReference>
<dbReference type="Pfam" id="PF01545">
    <property type="entry name" value="Cation_efflux"/>
    <property type="match status" value="1"/>
</dbReference>
<evidence type="ECO:0000256" key="7">
    <source>
        <dbReference type="ARBA" id="ARBA00023065"/>
    </source>
</evidence>